<reference evidence="3" key="2">
    <citation type="submission" date="2023-05" db="EMBL/GenBank/DDBJ databases">
        <authorList>
            <consortium name="Lawrence Berkeley National Laboratory"/>
            <person name="Steindorff A."/>
            <person name="Hensen N."/>
            <person name="Bonometti L."/>
            <person name="Westerberg I."/>
            <person name="Brannstrom I.O."/>
            <person name="Guillou S."/>
            <person name="Cros-Aarteil S."/>
            <person name="Calhoun S."/>
            <person name="Haridas S."/>
            <person name="Kuo A."/>
            <person name="Mondo S."/>
            <person name="Pangilinan J."/>
            <person name="Riley R."/>
            <person name="Labutti K."/>
            <person name="Andreopoulos B."/>
            <person name="Lipzen A."/>
            <person name="Chen C."/>
            <person name="Yanf M."/>
            <person name="Daum C."/>
            <person name="Ng V."/>
            <person name="Clum A."/>
            <person name="Ohm R."/>
            <person name="Martin F."/>
            <person name="Silar P."/>
            <person name="Natvig D."/>
            <person name="Lalanne C."/>
            <person name="Gautier V."/>
            <person name="Ament-Velasquez S.L."/>
            <person name="Kruys A."/>
            <person name="Hutchinson M.I."/>
            <person name="Powell A.J."/>
            <person name="Barry K."/>
            <person name="Miller A.N."/>
            <person name="Grigoriev I.V."/>
            <person name="Debuchy R."/>
            <person name="Gladieux P."/>
            <person name="Thoren M.H."/>
            <person name="Johannesson H."/>
        </authorList>
    </citation>
    <scope>NUCLEOTIDE SEQUENCE</scope>
    <source>
        <strain evidence="3">CBS 508.74</strain>
    </source>
</reference>
<dbReference type="Proteomes" id="UP001302812">
    <property type="component" value="Unassembled WGS sequence"/>
</dbReference>
<dbReference type="Pfam" id="PF13919">
    <property type="entry name" value="ASXH"/>
    <property type="match status" value="1"/>
</dbReference>
<evidence type="ECO:0000313" key="4">
    <source>
        <dbReference type="Proteomes" id="UP001302812"/>
    </source>
</evidence>
<sequence>MADENNHPVSSPPENVIHVASLVPSSPTTEEFPLSDHTNQSSGKRTTAAPKRAAKHDEDGKAEESSTNDFSDEVYQPATQKRKVLKSRKSHPTKKPRRMPAAARKPAKDKKWEAPFVYTDSKSPLAQADLRAILLHPRAWEVLTPQEKQEVLAKFPDETHILNAGTEAARPNLESMRNDDNFRHDCARYCENIELGRHDEEWLSQAWTAHERHKRGEFEAFLQSQFEEDWEVELPKKDEPDSHELSHRFQGDPSQSSEQEVPESTEQPQPVSANKGQESQSPIHITQEQLPPVRSDVDERKLQNGDEKVPPDQTPVTGEVALTAGTENDGDPAKTREEPSHEENGS</sequence>
<feature type="compositionally biased region" description="Basic and acidic residues" evidence="1">
    <location>
        <begin position="55"/>
        <end position="64"/>
    </location>
</feature>
<evidence type="ECO:0000256" key="1">
    <source>
        <dbReference type="SAM" id="MobiDB-lite"/>
    </source>
</evidence>
<dbReference type="AlphaFoldDB" id="A0AAN6QM56"/>
<feature type="compositionally biased region" description="Basic and acidic residues" evidence="1">
    <location>
        <begin position="295"/>
        <end position="310"/>
    </location>
</feature>
<feature type="compositionally biased region" description="Basic and acidic residues" evidence="1">
    <location>
        <begin position="331"/>
        <end position="346"/>
    </location>
</feature>
<dbReference type="GeneID" id="89932990"/>
<feature type="region of interest" description="Disordered" evidence="1">
    <location>
        <begin position="1"/>
        <end position="110"/>
    </location>
</feature>
<reference evidence="3" key="1">
    <citation type="journal article" date="2023" name="Mol. Phylogenet. Evol.">
        <title>Genome-scale phylogeny and comparative genomics of the fungal order Sordariales.</title>
        <authorList>
            <person name="Hensen N."/>
            <person name="Bonometti L."/>
            <person name="Westerberg I."/>
            <person name="Brannstrom I.O."/>
            <person name="Guillou S."/>
            <person name="Cros-Aarteil S."/>
            <person name="Calhoun S."/>
            <person name="Haridas S."/>
            <person name="Kuo A."/>
            <person name="Mondo S."/>
            <person name="Pangilinan J."/>
            <person name="Riley R."/>
            <person name="LaButti K."/>
            <person name="Andreopoulos B."/>
            <person name="Lipzen A."/>
            <person name="Chen C."/>
            <person name="Yan M."/>
            <person name="Daum C."/>
            <person name="Ng V."/>
            <person name="Clum A."/>
            <person name="Steindorff A."/>
            <person name="Ohm R.A."/>
            <person name="Martin F."/>
            <person name="Silar P."/>
            <person name="Natvig D.O."/>
            <person name="Lalanne C."/>
            <person name="Gautier V."/>
            <person name="Ament-Velasquez S.L."/>
            <person name="Kruys A."/>
            <person name="Hutchinson M.I."/>
            <person name="Powell A.J."/>
            <person name="Barry K."/>
            <person name="Miller A.N."/>
            <person name="Grigoriev I.V."/>
            <person name="Debuchy R."/>
            <person name="Gladieux P."/>
            <person name="Hiltunen Thoren M."/>
            <person name="Johannesson H."/>
        </authorList>
    </citation>
    <scope>NUCLEOTIDE SEQUENCE</scope>
    <source>
        <strain evidence="3">CBS 508.74</strain>
    </source>
</reference>
<dbReference type="EMBL" id="MU853349">
    <property type="protein sequence ID" value="KAK4110749.1"/>
    <property type="molecule type" value="Genomic_DNA"/>
</dbReference>
<keyword evidence="4" id="KW-1185">Reference proteome</keyword>
<feature type="compositionally biased region" description="Basic residues" evidence="1">
    <location>
        <begin position="80"/>
        <end position="98"/>
    </location>
</feature>
<name>A0AAN6QM56_9PEZI</name>
<proteinExistence type="predicted"/>
<feature type="domain" description="ASX DEUBAD" evidence="2">
    <location>
        <begin position="103"/>
        <end position="231"/>
    </location>
</feature>
<gene>
    <name evidence="3" type="ORF">N656DRAFT_201409</name>
</gene>
<feature type="compositionally biased region" description="Basic and acidic residues" evidence="1">
    <location>
        <begin position="233"/>
        <end position="250"/>
    </location>
</feature>
<organism evidence="3 4">
    <name type="scientific">Canariomyces notabilis</name>
    <dbReference type="NCBI Taxonomy" id="2074819"/>
    <lineage>
        <taxon>Eukaryota</taxon>
        <taxon>Fungi</taxon>
        <taxon>Dikarya</taxon>
        <taxon>Ascomycota</taxon>
        <taxon>Pezizomycotina</taxon>
        <taxon>Sordariomycetes</taxon>
        <taxon>Sordariomycetidae</taxon>
        <taxon>Sordariales</taxon>
        <taxon>Chaetomiaceae</taxon>
        <taxon>Canariomyces</taxon>
    </lineage>
</organism>
<dbReference type="InterPro" id="IPR028020">
    <property type="entry name" value="ASX_DEUBAD_dom"/>
</dbReference>
<feature type="compositionally biased region" description="Polar residues" evidence="1">
    <location>
        <begin position="272"/>
        <end position="289"/>
    </location>
</feature>
<feature type="compositionally biased region" description="Low complexity" evidence="1">
    <location>
        <begin position="253"/>
        <end position="271"/>
    </location>
</feature>
<evidence type="ECO:0000259" key="2">
    <source>
        <dbReference type="Pfam" id="PF13919"/>
    </source>
</evidence>
<protein>
    <recommendedName>
        <fullName evidence="2">ASX DEUBAD domain-containing protein</fullName>
    </recommendedName>
</protein>
<accession>A0AAN6QM56</accession>
<comment type="caution">
    <text evidence="3">The sequence shown here is derived from an EMBL/GenBank/DDBJ whole genome shotgun (WGS) entry which is preliminary data.</text>
</comment>
<feature type="region of interest" description="Disordered" evidence="1">
    <location>
        <begin position="233"/>
        <end position="346"/>
    </location>
</feature>
<evidence type="ECO:0000313" key="3">
    <source>
        <dbReference type="EMBL" id="KAK4110749.1"/>
    </source>
</evidence>
<dbReference type="RefSeq" id="XP_064668319.1">
    <property type="nucleotide sequence ID" value="XM_064808867.1"/>
</dbReference>